<dbReference type="EMBL" id="CAJOBA010033964">
    <property type="protein sequence ID" value="CAF3975178.1"/>
    <property type="molecule type" value="Genomic_DNA"/>
</dbReference>
<dbReference type="Proteomes" id="UP000663829">
    <property type="component" value="Unassembled WGS sequence"/>
</dbReference>
<comment type="caution">
    <text evidence="2">The sequence shown here is derived from an EMBL/GenBank/DDBJ whole genome shotgun (WGS) entry which is preliminary data.</text>
</comment>
<feature type="region of interest" description="Disordered" evidence="1">
    <location>
        <begin position="36"/>
        <end position="56"/>
    </location>
</feature>
<organism evidence="2 6">
    <name type="scientific">Didymodactylos carnosus</name>
    <dbReference type="NCBI Taxonomy" id="1234261"/>
    <lineage>
        <taxon>Eukaryota</taxon>
        <taxon>Metazoa</taxon>
        <taxon>Spiralia</taxon>
        <taxon>Gnathifera</taxon>
        <taxon>Rotifera</taxon>
        <taxon>Eurotatoria</taxon>
        <taxon>Bdelloidea</taxon>
        <taxon>Philodinida</taxon>
        <taxon>Philodinidae</taxon>
        <taxon>Didymodactylos</taxon>
    </lineage>
</organism>
<reference evidence="2" key="1">
    <citation type="submission" date="2021-02" db="EMBL/GenBank/DDBJ databases">
        <authorList>
            <person name="Nowell W R."/>
        </authorList>
    </citation>
    <scope>NUCLEOTIDE SEQUENCE</scope>
</reference>
<evidence type="ECO:0000313" key="6">
    <source>
        <dbReference type="Proteomes" id="UP000663829"/>
    </source>
</evidence>
<dbReference type="EMBL" id="CAJNOK010012441">
    <property type="protein sequence ID" value="CAF1163516.1"/>
    <property type="molecule type" value="Genomic_DNA"/>
</dbReference>
<name>A0A814LH69_9BILA</name>
<dbReference type="AlphaFoldDB" id="A0A814LH69"/>
<accession>A0A814LH69</accession>
<keyword evidence="6" id="KW-1185">Reference proteome</keyword>
<feature type="compositionally biased region" description="Polar residues" evidence="1">
    <location>
        <begin position="106"/>
        <end position="115"/>
    </location>
</feature>
<feature type="compositionally biased region" description="Basic residues" evidence="1">
    <location>
        <begin position="134"/>
        <end position="146"/>
    </location>
</feature>
<sequence length="146" mass="16562">MSKKNSTLSLHYVHLKKKLGQYALIDCHAVSRLFKHTEPASDPCPSPPSQPQRHFPQEVLSPASPKIIRSPSPLQTECELLHNASSQIAPRIVTFVARTDPPQKSLVYSDNTLAQNDDETESYQDQEQELNEQKRKHGPRSLQLKR</sequence>
<evidence type="ECO:0000313" key="5">
    <source>
        <dbReference type="EMBL" id="CAF3975178.1"/>
    </source>
</evidence>
<evidence type="ECO:0000313" key="4">
    <source>
        <dbReference type="EMBL" id="CAF3832924.1"/>
    </source>
</evidence>
<dbReference type="Proteomes" id="UP000681722">
    <property type="component" value="Unassembled WGS sequence"/>
</dbReference>
<evidence type="ECO:0000256" key="1">
    <source>
        <dbReference type="SAM" id="MobiDB-lite"/>
    </source>
</evidence>
<protein>
    <submittedName>
        <fullName evidence="2">Uncharacterized protein</fullName>
    </submittedName>
</protein>
<dbReference type="EMBL" id="CAJOBC010004571">
    <property type="protein sequence ID" value="CAF3832924.1"/>
    <property type="molecule type" value="Genomic_DNA"/>
</dbReference>
<dbReference type="EMBL" id="CAJNOQ010004571">
    <property type="protein sequence ID" value="CAF1065129.1"/>
    <property type="molecule type" value="Genomic_DNA"/>
</dbReference>
<evidence type="ECO:0000313" key="3">
    <source>
        <dbReference type="EMBL" id="CAF1163516.1"/>
    </source>
</evidence>
<gene>
    <name evidence="2" type="ORF">GPM918_LOCUS16984</name>
    <name evidence="3" type="ORF">OVA965_LOCUS22211</name>
    <name evidence="4" type="ORF">SRO942_LOCUS16983</name>
    <name evidence="5" type="ORF">TMI583_LOCUS22926</name>
</gene>
<dbReference type="Proteomes" id="UP000677228">
    <property type="component" value="Unassembled WGS sequence"/>
</dbReference>
<dbReference type="Proteomes" id="UP000682733">
    <property type="component" value="Unassembled WGS sequence"/>
</dbReference>
<evidence type="ECO:0000313" key="2">
    <source>
        <dbReference type="EMBL" id="CAF1065129.1"/>
    </source>
</evidence>
<feature type="region of interest" description="Disordered" evidence="1">
    <location>
        <begin position="103"/>
        <end position="146"/>
    </location>
</feature>
<proteinExistence type="predicted"/>
<feature type="compositionally biased region" description="Acidic residues" evidence="1">
    <location>
        <begin position="116"/>
        <end position="130"/>
    </location>
</feature>